<dbReference type="PROSITE" id="PS51257">
    <property type="entry name" value="PROKAR_LIPOPROTEIN"/>
    <property type="match status" value="1"/>
</dbReference>
<feature type="signal peptide" evidence="2">
    <location>
        <begin position="1"/>
        <end position="29"/>
    </location>
</feature>
<dbReference type="Gene3D" id="2.130.10.10">
    <property type="entry name" value="YVTN repeat-like/Quinoprotein amine dehydrogenase"/>
    <property type="match status" value="1"/>
</dbReference>
<evidence type="ECO:0000256" key="1">
    <source>
        <dbReference type="SAM" id="MobiDB-lite"/>
    </source>
</evidence>
<dbReference type="Proteomes" id="UP000322499">
    <property type="component" value="Unassembled WGS sequence"/>
</dbReference>
<feature type="chain" id="PRO_5024375238" description="Pyrroloquinoline-quinone binding quinoprotein" evidence="2">
    <location>
        <begin position="30"/>
        <end position="443"/>
    </location>
</feature>
<dbReference type="RefSeq" id="WP_208092580.1">
    <property type="nucleotide sequence ID" value="NZ_VNHW01000006.1"/>
</dbReference>
<dbReference type="SUPFAM" id="SSF50969">
    <property type="entry name" value="YVTN repeat-like/Quinoprotein amine dehydrogenase"/>
    <property type="match status" value="1"/>
</dbReference>
<dbReference type="EMBL" id="VNHW01000006">
    <property type="protein sequence ID" value="TYP87468.1"/>
    <property type="molecule type" value="Genomic_DNA"/>
</dbReference>
<sequence>MRLLSPPPLRAAALAAALPLALATGCGTADTGGTAAPASATTPAAEEPTEVGANKPRLAVTYDGGLLVVDATTLEVLADESLDGFNRLNPAGDGRHFLVSTQGGFRLLDGGAWAEPHGDHSHYYTADPELTDVVFDAEKPGHVVAHAGRTVLFDDGTGEVTAFDSAHIADEDVELRQFSTPEAHHGVAVELEDGTMLVSDGTEEARSGVRILDADGEEIAARDDCPAVHGETVAADEAIVIGCQDGAVLYTGGELTKIQSPDAYGRIGNQFGTDTSPIVLGDYERSAEDRSSTVALIDTTTAELRLVDLPAPYWYRSFARGENGEALVLTYDGSLQVIDPATGTITSSIPVTGAWEESDDWQDPHPNVVVVDGMAYVTDPATQQIHAVDIEGGEVWKSADLGVTPNELAGVSGDVEEHAAHEHEDGEHEGDEHEDDEHTESTE</sequence>
<feature type="region of interest" description="Disordered" evidence="1">
    <location>
        <begin position="405"/>
        <end position="443"/>
    </location>
</feature>
<accession>A0A5S5CWT4</accession>
<reference evidence="3 4" key="1">
    <citation type="submission" date="2019-07" db="EMBL/GenBank/DDBJ databases">
        <title>Genomic Encyclopedia of Archaeal and Bacterial Type Strains, Phase II (KMG-II): from individual species to whole genera.</title>
        <authorList>
            <person name="Goeker M."/>
        </authorList>
    </citation>
    <scope>NUCLEOTIDE SEQUENCE [LARGE SCALE GENOMIC DNA]</scope>
    <source>
        <strain evidence="3 4">DSM 46842</strain>
    </source>
</reference>
<evidence type="ECO:0000313" key="3">
    <source>
        <dbReference type="EMBL" id="TYP87468.1"/>
    </source>
</evidence>
<dbReference type="InterPro" id="IPR015943">
    <property type="entry name" value="WD40/YVTN_repeat-like_dom_sf"/>
</dbReference>
<evidence type="ECO:0008006" key="5">
    <source>
        <dbReference type="Google" id="ProtNLM"/>
    </source>
</evidence>
<gene>
    <name evidence="3" type="ORF">BD833_10656</name>
</gene>
<keyword evidence="4" id="KW-1185">Reference proteome</keyword>
<dbReference type="InterPro" id="IPR047697">
    <property type="entry name" value="AztD-like"/>
</dbReference>
<feature type="compositionally biased region" description="Basic and acidic residues" evidence="1">
    <location>
        <begin position="415"/>
        <end position="426"/>
    </location>
</feature>
<comment type="caution">
    <text evidence="3">The sequence shown here is derived from an EMBL/GenBank/DDBJ whole genome shotgun (WGS) entry which is preliminary data.</text>
</comment>
<evidence type="ECO:0000256" key="2">
    <source>
        <dbReference type="SAM" id="SignalP"/>
    </source>
</evidence>
<keyword evidence="2" id="KW-0732">Signal</keyword>
<dbReference type="AlphaFoldDB" id="A0A5S5CWT4"/>
<evidence type="ECO:0000313" key="4">
    <source>
        <dbReference type="Proteomes" id="UP000322499"/>
    </source>
</evidence>
<feature type="compositionally biased region" description="Acidic residues" evidence="1">
    <location>
        <begin position="427"/>
        <end position="443"/>
    </location>
</feature>
<protein>
    <recommendedName>
        <fullName evidence="5">Pyrroloquinoline-quinone binding quinoprotein</fullName>
    </recommendedName>
</protein>
<dbReference type="NCBIfam" id="NF038015">
    <property type="entry name" value="AztD"/>
    <property type="match status" value="1"/>
</dbReference>
<dbReference type="InterPro" id="IPR011044">
    <property type="entry name" value="Quino_amine_DH_bsu"/>
</dbReference>
<feature type="region of interest" description="Disordered" evidence="1">
    <location>
        <begin position="31"/>
        <end position="52"/>
    </location>
</feature>
<organism evidence="3 4">
    <name type="scientific">Blastococcus xanthinilyticus</name>
    <dbReference type="NCBI Taxonomy" id="1564164"/>
    <lineage>
        <taxon>Bacteria</taxon>
        <taxon>Bacillati</taxon>
        <taxon>Actinomycetota</taxon>
        <taxon>Actinomycetes</taxon>
        <taxon>Geodermatophilales</taxon>
        <taxon>Geodermatophilaceae</taxon>
        <taxon>Blastococcus</taxon>
    </lineage>
</organism>
<proteinExistence type="predicted"/>
<name>A0A5S5CWT4_9ACTN</name>